<proteinExistence type="predicted"/>
<name>A0ACC2SZ46_9FUNG</name>
<comment type="caution">
    <text evidence="1">The sequence shown here is derived from an EMBL/GenBank/DDBJ whole genome shotgun (WGS) entry which is preliminary data.</text>
</comment>
<evidence type="ECO:0000313" key="1">
    <source>
        <dbReference type="EMBL" id="KAJ9067645.1"/>
    </source>
</evidence>
<organism evidence="1 2">
    <name type="scientific">Entomophthora muscae</name>
    <dbReference type="NCBI Taxonomy" id="34485"/>
    <lineage>
        <taxon>Eukaryota</taxon>
        <taxon>Fungi</taxon>
        <taxon>Fungi incertae sedis</taxon>
        <taxon>Zoopagomycota</taxon>
        <taxon>Entomophthoromycotina</taxon>
        <taxon>Entomophthoromycetes</taxon>
        <taxon>Entomophthorales</taxon>
        <taxon>Entomophthoraceae</taxon>
        <taxon>Entomophthora</taxon>
    </lineage>
</organism>
<dbReference type="EMBL" id="QTSX02003930">
    <property type="protein sequence ID" value="KAJ9067645.1"/>
    <property type="molecule type" value="Genomic_DNA"/>
</dbReference>
<reference evidence="1" key="1">
    <citation type="submission" date="2022-04" db="EMBL/GenBank/DDBJ databases">
        <title>Genome of the entomopathogenic fungus Entomophthora muscae.</title>
        <authorList>
            <person name="Elya C."/>
            <person name="Lovett B.R."/>
            <person name="Lee E."/>
            <person name="Macias A.M."/>
            <person name="Hajek A.E."/>
            <person name="De Bivort B.L."/>
            <person name="Kasson M.T."/>
            <person name="De Fine Licht H.H."/>
            <person name="Stajich J.E."/>
        </authorList>
    </citation>
    <scope>NUCLEOTIDE SEQUENCE</scope>
    <source>
        <strain evidence="1">Berkeley</strain>
    </source>
</reference>
<sequence>MQLDLFSRRLQTWSRRQKSNFSLMELSGSLGDLGTLLPILIALSITGQISLSSSLVFGGLWNILTGLSFGIPMCVQPMKAIAATALTSKLSIEEVMSAGMFVSACVFALGITRTLRLVSRITPLPVIKGIQFGAGIQLVLKAAKLIVENSSWGGSKWDWTNNFELALLSGIFVFAFFNHGKVPTALILFLVGIILAIIRMVRGVVPGPSFEFYHPVPVIPTPEQFAKGVLSAGLGQLPLTLLNSVVALAALADELFPENAPFSIDHLSMSVGAMNLIGCWFGSMPYCHGSGGLAGQYRFGARSELSILLLGLVKLALGLFLGNSLVTTFSNIPSTILGVMLFVCGIELARAGRKYTNPRHSDEKQSQDFTILVVTTGLLVGFSSDAIGFLGGLIVAYTFKAMEWLYSRESLSESPTSSTLPVVQDSDFLVPPRS</sequence>
<gene>
    <name evidence="1" type="ORF">DSO57_1037042</name>
</gene>
<evidence type="ECO:0000313" key="2">
    <source>
        <dbReference type="Proteomes" id="UP001165960"/>
    </source>
</evidence>
<protein>
    <submittedName>
        <fullName evidence="1">Uncharacterized protein</fullName>
    </submittedName>
</protein>
<keyword evidence="2" id="KW-1185">Reference proteome</keyword>
<dbReference type="Proteomes" id="UP001165960">
    <property type="component" value="Unassembled WGS sequence"/>
</dbReference>
<accession>A0ACC2SZ46</accession>